<dbReference type="Proteomes" id="UP000325440">
    <property type="component" value="Unassembled WGS sequence"/>
</dbReference>
<dbReference type="SMART" id="SM00220">
    <property type="entry name" value="S_TKc"/>
    <property type="match status" value="1"/>
</dbReference>
<dbReference type="InterPro" id="IPR000719">
    <property type="entry name" value="Prot_kinase_dom"/>
</dbReference>
<evidence type="ECO:0000256" key="5">
    <source>
        <dbReference type="ARBA" id="ARBA00022777"/>
    </source>
</evidence>
<dbReference type="FunFam" id="1.10.510.10:FF:000210">
    <property type="entry name" value="Non-specific serine/threonine protein kinase"/>
    <property type="match status" value="1"/>
</dbReference>
<protein>
    <submittedName>
        <fullName evidence="12">Protein kinase, ATP binding site,AGC-kinase, C-terminal,Protein kinase domain,Serine/threonine-protein</fullName>
    </submittedName>
</protein>
<organism evidence="12 13">
    <name type="scientific">Cinara cedri</name>
    <dbReference type="NCBI Taxonomy" id="506608"/>
    <lineage>
        <taxon>Eukaryota</taxon>
        <taxon>Metazoa</taxon>
        <taxon>Ecdysozoa</taxon>
        <taxon>Arthropoda</taxon>
        <taxon>Hexapoda</taxon>
        <taxon>Insecta</taxon>
        <taxon>Pterygota</taxon>
        <taxon>Neoptera</taxon>
        <taxon>Paraneoptera</taxon>
        <taxon>Hemiptera</taxon>
        <taxon>Sternorrhyncha</taxon>
        <taxon>Aphidomorpha</taxon>
        <taxon>Aphidoidea</taxon>
        <taxon>Aphididae</taxon>
        <taxon>Lachninae</taxon>
        <taxon>Cinara</taxon>
    </lineage>
</organism>
<keyword evidence="13" id="KW-1185">Reference proteome</keyword>
<dbReference type="AlphaFoldDB" id="A0A5E4M3F9"/>
<dbReference type="GO" id="GO:0005524">
    <property type="term" value="F:ATP binding"/>
    <property type="evidence" value="ECO:0007669"/>
    <property type="project" value="UniProtKB-UniRule"/>
</dbReference>
<comment type="similarity">
    <text evidence="8">Belongs to the protein kinase superfamily.</text>
</comment>
<evidence type="ECO:0000313" key="12">
    <source>
        <dbReference type="EMBL" id="VVC26743.1"/>
    </source>
</evidence>
<reference evidence="12 13" key="1">
    <citation type="submission" date="2019-08" db="EMBL/GenBank/DDBJ databases">
        <authorList>
            <person name="Alioto T."/>
            <person name="Alioto T."/>
            <person name="Gomez Garrido J."/>
        </authorList>
    </citation>
    <scope>NUCLEOTIDE SEQUENCE [LARGE SCALE GENOMIC DNA]</scope>
</reference>
<dbReference type="EMBL" id="CABPRJ010000044">
    <property type="protein sequence ID" value="VVC26743.1"/>
    <property type="molecule type" value="Genomic_DNA"/>
</dbReference>
<evidence type="ECO:0000259" key="10">
    <source>
        <dbReference type="PROSITE" id="PS50011"/>
    </source>
</evidence>
<keyword evidence="4 7" id="KW-0547">Nucleotide-binding</keyword>
<evidence type="ECO:0000256" key="3">
    <source>
        <dbReference type="ARBA" id="ARBA00022679"/>
    </source>
</evidence>
<feature type="region of interest" description="Disordered" evidence="9">
    <location>
        <begin position="34"/>
        <end position="55"/>
    </location>
</feature>
<evidence type="ECO:0000256" key="7">
    <source>
        <dbReference type="PROSITE-ProRule" id="PRU10141"/>
    </source>
</evidence>
<dbReference type="InterPro" id="IPR000961">
    <property type="entry name" value="AGC-kinase_C"/>
</dbReference>
<evidence type="ECO:0000256" key="1">
    <source>
        <dbReference type="ARBA" id="ARBA00022527"/>
    </source>
</evidence>
<dbReference type="PROSITE" id="PS51285">
    <property type="entry name" value="AGC_KINASE_CTER"/>
    <property type="match status" value="1"/>
</dbReference>
<evidence type="ECO:0000256" key="8">
    <source>
        <dbReference type="RuleBase" id="RU000304"/>
    </source>
</evidence>
<dbReference type="SUPFAM" id="SSF56112">
    <property type="entry name" value="Protein kinase-like (PK-like)"/>
    <property type="match status" value="1"/>
</dbReference>
<gene>
    <name evidence="12" type="ORF">CINCED_3A009601</name>
</gene>
<keyword evidence="6 7" id="KW-0067">ATP-binding</keyword>
<feature type="domain" description="AGC-kinase C-terminal" evidence="11">
    <location>
        <begin position="358"/>
        <end position="440"/>
    </location>
</feature>
<dbReference type="InterPro" id="IPR008271">
    <property type="entry name" value="Ser/Thr_kinase_AS"/>
</dbReference>
<dbReference type="InterPro" id="IPR017441">
    <property type="entry name" value="Protein_kinase_ATP_BS"/>
</dbReference>
<keyword evidence="3" id="KW-0808">Transferase</keyword>
<dbReference type="Pfam" id="PF00069">
    <property type="entry name" value="Pkinase"/>
    <property type="match status" value="1"/>
</dbReference>
<dbReference type="PANTHER" id="PTHR24351">
    <property type="entry name" value="RIBOSOMAL PROTEIN S6 KINASE"/>
    <property type="match status" value="1"/>
</dbReference>
<keyword evidence="5 12" id="KW-0418">Kinase</keyword>
<accession>A0A5E4M3F9</accession>
<dbReference type="PROSITE" id="PS50011">
    <property type="entry name" value="PROTEIN_KINASE_DOM"/>
    <property type="match status" value="1"/>
</dbReference>
<keyword evidence="2" id="KW-0597">Phosphoprotein</keyword>
<feature type="binding site" evidence="7">
    <location>
        <position position="127"/>
    </location>
    <ligand>
        <name>ATP</name>
        <dbReference type="ChEBI" id="CHEBI:30616"/>
    </ligand>
</feature>
<keyword evidence="1 8" id="KW-0723">Serine/threonine-protein kinase</keyword>
<dbReference type="Gene3D" id="1.10.510.10">
    <property type="entry name" value="Transferase(Phosphotransferase) domain 1"/>
    <property type="match status" value="1"/>
</dbReference>
<evidence type="ECO:0000256" key="6">
    <source>
        <dbReference type="ARBA" id="ARBA00022840"/>
    </source>
</evidence>
<evidence type="ECO:0000259" key="11">
    <source>
        <dbReference type="PROSITE" id="PS51285"/>
    </source>
</evidence>
<dbReference type="Pfam" id="PF00433">
    <property type="entry name" value="Pkinase_C"/>
    <property type="match status" value="1"/>
</dbReference>
<dbReference type="FunFam" id="3.30.200.20:FF:000058">
    <property type="entry name" value="Putative serine/threonine-protein kinase N2"/>
    <property type="match status" value="1"/>
</dbReference>
<dbReference type="Gene3D" id="3.30.200.20">
    <property type="entry name" value="Phosphorylase Kinase, domain 1"/>
    <property type="match status" value="1"/>
</dbReference>
<dbReference type="OrthoDB" id="63267at2759"/>
<evidence type="ECO:0000313" key="13">
    <source>
        <dbReference type="Proteomes" id="UP000325440"/>
    </source>
</evidence>
<dbReference type="PROSITE" id="PS00108">
    <property type="entry name" value="PROTEIN_KINASE_ST"/>
    <property type="match status" value="1"/>
</dbReference>
<dbReference type="InterPro" id="IPR011009">
    <property type="entry name" value="Kinase-like_dom_sf"/>
</dbReference>
<dbReference type="GO" id="GO:0004674">
    <property type="term" value="F:protein serine/threonine kinase activity"/>
    <property type="evidence" value="ECO:0007669"/>
    <property type="project" value="UniProtKB-KW"/>
</dbReference>
<dbReference type="InterPro" id="IPR017892">
    <property type="entry name" value="Pkinase_C"/>
</dbReference>
<sequence length="440" mass="49719">MSGLISALSKGFRFLNNMMTCCIPKKVRHSSYPANGSADCPNDRPSNSTKSKSHFETNLEEGLAVKFRIVAEDEKDRKNDLLSSKVDDKMSNLSIEDFRLLSVLGRGSFGKVTLCQYTKSDEYFAIKTLNKCNIIAENGVESLHSEKNIFEIINNIRHPFLVNLFACFQTDAHICFVMEYSAGGDLNTHINNGAFEEPRAIFYAACTALGIQYLHGNGIVYRDLKLDNLLLDTDGYVKIADFGTCKRGVGFGDRTTTFCGTAEYMAPELITETSYTRSVDWWSFGILIYEMLVGKCPFADDDDLKVLHSVVNDQVRYPSNLSSEAISIMSKLLCKNPEKRLGSHERDGEDVKLQEFFGKIDWEDLLKKKVKPPFVPTVVSILDISVLKSNNSLEDVGNFEEEYTSETPRLTLDPRLLTNEQEELFKDFSYTAEWFSHKDL</sequence>
<evidence type="ECO:0000256" key="9">
    <source>
        <dbReference type="SAM" id="MobiDB-lite"/>
    </source>
</evidence>
<evidence type="ECO:0000256" key="2">
    <source>
        <dbReference type="ARBA" id="ARBA00022553"/>
    </source>
</evidence>
<proteinExistence type="inferred from homology"/>
<name>A0A5E4M3F9_9HEMI</name>
<evidence type="ECO:0000256" key="4">
    <source>
        <dbReference type="ARBA" id="ARBA00022741"/>
    </source>
</evidence>
<dbReference type="PROSITE" id="PS00107">
    <property type="entry name" value="PROTEIN_KINASE_ATP"/>
    <property type="match status" value="1"/>
</dbReference>
<feature type="domain" description="Protein kinase" evidence="10">
    <location>
        <begin position="98"/>
        <end position="357"/>
    </location>
</feature>
<dbReference type="SMART" id="SM00133">
    <property type="entry name" value="S_TK_X"/>
    <property type="match status" value="1"/>
</dbReference>